<evidence type="ECO:0000256" key="1">
    <source>
        <dbReference type="ARBA" id="ARBA00001933"/>
    </source>
</evidence>
<dbReference type="PANTHER" id="PTHR42937">
    <property type="match status" value="1"/>
</dbReference>
<keyword evidence="5" id="KW-1185">Reference proteome</keyword>
<keyword evidence="2" id="KW-0663">Pyridoxal phosphate</keyword>
<dbReference type="SUPFAM" id="SSF53686">
    <property type="entry name" value="Tryptophan synthase beta subunit-like PLP-dependent enzymes"/>
    <property type="match status" value="1"/>
</dbReference>
<dbReference type="InterPro" id="IPR036052">
    <property type="entry name" value="TrpB-like_PALP_sf"/>
</dbReference>
<evidence type="ECO:0000313" key="4">
    <source>
        <dbReference type="EMBL" id="NVO58341.1"/>
    </source>
</evidence>
<evidence type="ECO:0000259" key="3">
    <source>
        <dbReference type="Pfam" id="PF00291"/>
    </source>
</evidence>
<evidence type="ECO:0000313" key="5">
    <source>
        <dbReference type="Proteomes" id="UP000630805"/>
    </source>
</evidence>
<protein>
    <submittedName>
        <fullName evidence="4">Pyridoxal-phosphate dependent enzyme</fullName>
    </submittedName>
</protein>
<organism evidence="4 5">
    <name type="scientific">Ruegeria haliotis</name>
    <dbReference type="NCBI Taxonomy" id="2747601"/>
    <lineage>
        <taxon>Bacteria</taxon>
        <taxon>Pseudomonadati</taxon>
        <taxon>Pseudomonadota</taxon>
        <taxon>Alphaproteobacteria</taxon>
        <taxon>Rhodobacterales</taxon>
        <taxon>Roseobacteraceae</taxon>
        <taxon>Ruegeria</taxon>
    </lineage>
</organism>
<feature type="domain" description="Tryptophan synthase beta chain-like PALP" evidence="3">
    <location>
        <begin position="3"/>
        <end position="311"/>
    </location>
</feature>
<gene>
    <name evidence="4" type="ORF">HW561_21375</name>
</gene>
<dbReference type="EMBL" id="JABXWT010000023">
    <property type="protein sequence ID" value="NVO58341.1"/>
    <property type="molecule type" value="Genomic_DNA"/>
</dbReference>
<name>A0ABX2PYE7_9RHOB</name>
<evidence type="ECO:0000256" key="2">
    <source>
        <dbReference type="ARBA" id="ARBA00022898"/>
    </source>
</evidence>
<dbReference type="RefSeq" id="WP_176867384.1">
    <property type="nucleotide sequence ID" value="NZ_JABXWT010000023.1"/>
</dbReference>
<dbReference type="Gene3D" id="3.40.50.1100">
    <property type="match status" value="2"/>
</dbReference>
<dbReference type="Pfam" id="PF00291">
    <property type="entry name" value="PALP"/>
    <property type="match status" value="1"/>
</dbReference>
<dbReference type="Proteomes" id="UP000630805">
    <property type="component" value="Unassembled WGS sequence"/>
</dbReference>
<sequence>MTQTPLVADKYNSDGRVTCWIKNEGKRFADEGLSCFKALGVLGVLAAKPDLANANRFVCASDGNHGRAVAWAAERLGVAATIYMPASVPQESFDRIMQFGARVVAVEGGYDRAIAAAAEDAQKTGAVEFSDTGRAGFEEIPYLTLFGYGRIVDEILKQLPSPPTHVLVPAGVGALAAGVAARFATRLGVQMPRIITVEPLHMAPIAASLQAGDLRSVPEGATTSMSCLACETPSNVAWDLLRDRLFGAMAISDLAALKAMNDLRSSHATSEVLTQQSGAAAFAGLQEIFSDSGLRTRAGLDGVANVVSLVTEGPSLASG</sequence>
<dbReference type="InterPro" id="IPR001926">
    <property type="entry name" value="TrpB-like_PALP"/>
</dbReference>
<reference evidence="4 5" key="1">
    <citation type="submission" date="2020-06" db="EMBL/GenBank/DDBJ databases">
        <authorList>
            <person name="Cao W.R."/>
        </authorList>
    </citation>
    <scope>NUCLEOTIDE SEQUENCE [LARGE SCALE GENOMIC DNA]</scope>
    <source>
        <strain evidence="4 5">B1Z28</strain>
    </source>
</reference>
<proteinExistence type="predicted"/>
<dbReference type="PANTHER" id="PTHR42937:SF1">
    <property type="entry name" value="DIAMINOPROPIONATE AMMONIA-LYASE"/>
    <property type="match status" value="1"/>
</dbReference>
<comment type="cofactor">
    <cofactor evidence="1">
        <name>pyridoxal 5'-phosphate</name>
        <dbReference type="ChEBI" id="CHEBI:597326"/>
    </cofactor>
</comment>
<comment type="caution">
    <text evidence="4">The sequence shown here is derived from an EMBL/GenBank/DDBJ whole genome shotgun (WGS) entry which is preliminary data.</text>
</comment>
<accession>A0ABX2PYE7</accession>